<dbReference type="GO" id="GO:0005829">
    <property type="term" value="C:cytosol"/>
    <property type="evidence" value="ECO:0007669"/>
    <property type="project" value="TreeGrafter"/>
</dbReference>
<dbReference type="Proteomes" id="UP000277212">
    <property type="component" value="Unassembled WGS sequence"/>
</dbReference>
<dbReference type="InterPro" id="IPR029062">
    <property type="entry name" value="Class_I_gatase-like"/>
</dbReference>
<evidence type="ECO:0000313" key="3">
    <source>
        <dbReference type="Proteomes" id="UP000277212"/>
    </source>
</evidence>
<feature type="region of interest" description="Disordered" evidence="1">
    <location>
        <begin position="145"/>
        <end position="173"/>
    </location>
</feature>
<dbReference type="STRING" id="2010991.A0A3M2SNN1"/>
<dbReference type="GO" id="GO:0005634">
    <property type="term" value="C:nucleus"/>
    <property type="evidence" value="ECO:0007669"/>
    <property type="project" value="TreeGrafter"/>
</dbReference>
<dbReference type="PROSITE" id="PS51273">
    <property type="entry name" value="GATASE_TYPE_1"/>
    <property type="match status" value="1"/>
</dbReference>
<proteinExistence type="predicted"/>
<evidence type="ECO:0008006" key="4">
    <source>
        <dbReference type="Google" id="ProtNLM"/>
    </source>
</evidence>
<dbReference type="InterPro" id="IPR044992">
    <property type="entry name" value="ChyE-like"/>
</dbReference>
<dbReference type="EMBL" id="NKUJ01000011">
    <property type="protein sequence ID" value="RMJ19163.1"/>
    <property type="molecule type" value="Genomic_DNA"/>
</dbReference>
<dbReference type="PANTHER" id="PTHR42695">
    <property type="entry name" value="GLUTAMINE AMIDOTRANSFERASE YLR126C-RELATED"/>
    <property type="match status" value="1"/>
</dbReference>
<accession>A0A3M2SNN1</accession>
<comment type="caution">
    <text evidence="2">The sequence shown here is derived from an EMBL/GenBank/DDBJ whole genome shotgun (WGS) entry which is preliminary data.</text>
</comment>
<dbReference type="OrthoDB" id="1669814at2759"/>
<evidence type="ECO:0000256" key="1">
    <source>
        <dbReference type="SAM" id="MobiDB-lite"/>
    </source>
</evidence>
<reference evidence="2 3" key="1">
    <citation type="submission" date="2017-06" db="EMBL/GenBank/DDBJ databases">
        <title>Comparative genomic analysis of Ambrosia Fusariam Clade fungi.</title>
        <authorList>
            <person name="Stajich J.E."/>
            <person name="Carrillo J."/>
            <person name="Kijimoto T."/>
            <person name="Eskalen A."/>
            <person name="O'Donnell K."/>
            <person name="Kasson M."/>
        </authorList>
    </citation>
    <scope>NUCLEOTIDE SEQUENCE [LARGE SCALE GENOMIC DNA]</scope>
    <source>
        <strain evidence="2">UCR3666</strain>
    </source>
</reference>
<feature type="compositionally biased region" description="Polar residues" evidence="1">
    <location>
        <begin position="145"/>
        <end position="172"/>
    </location>
</feature>
<dbReference type="PANTHER" id="PTHR42695:SF6">
    <property type="entry name" value="GLUTAMINE AMIDOTRANSFERASE DOMAIN-CONTAINING PROTEIN"/>
    <property type="match status" value="1"/>
</dbReference>
<name>A0A3M2SNN1_9HYPO</name>
<gene>
    <name evidence="2" type="ORF">CDV36_001165</name>
</gene>
<dbReference type="SUPFAM" id="SSF52317">
    <property type="entry name" value="Class I glutamine amidotransferase-like"/>
    <property type="match status" value="1"/>
</dbReference>
<dbReference type="Gene3D" id="3.40.50.880">
    <property type="match status" value="1"/>
</dbReference>
<keyword evidence="3" id="KW-1185">Reference proteome</keyword>
<sequence length="288" mass="32415">MFNADTPVPALRAKYVTYGAIFHALLVAAARRIAPSVTVASQNFDMVQQEYPDDILEFDAIIISGSGSSSYDDRIWIKTLDDYIWRVYRDYPQVKLFGGCFGHQIICQSLLRPFGVVVEKDPNGWEIGVHEVVIHEEFRKAFGSGTETMSQGRASPISSPTEPGQTTPSTILNRPPPSRLRLQFIHADSVMLPPSAFPKGWTGFGKSAKCSVQGAYQPRRVLTYQGHFEFDRLINTETVKAFRHKWDPQDVQKFLEDIDTDDDSLEAAEILLKFLLEQPSLKSVQCKI</sequence>
<evidence type="ECO:0000313" key="2">
    <source>
        <dbReference type="EMBL" id="RMJ19163.1"/>
    </source>
</evidence>
<protein>
    <recommendedName>
        <fullName evidence="4">Glutamine amidotransferase domain-containing protein</fullName>
    </recommendedName>
</protein>
<organism evidence="2 3">
    <name type="scientific">Fusarium kuroshium</name>
    <dbReference type="NCBI Taxonomy" id="2010991"/>
    <lineage>
        <taxon>Eukaryota</taxon>
        <taxon>Fungi</taxon>
        <taxon>Dikarya</taxon>
        <taxon>Ascomycota</taxon>
        <taxon>Pezizomycotina</taxon>
        <taxon>Sordariomycetes</taxon>
        <taxon>Hypocreomycetidae</taxon>
        <taxon>Hypocreales</taxon>
        <taxon>Nectriaceae</taxon>
        <taxon>Fusarium</taxon>
        <taxon>Fusarium solani species complex</taxon>
    </lineage>
</organism>
<dbReference type="AlphaFoldDB" id="A0A3M2SNN1"/>